<accession>A0AAP0KNX2</accession>
<name>A0AAP0KNX2_9MAGN</name>
<dbReference type="Proteomes" id="UP001417504">
    <property type="component" value="Unassembled WGS sequence"/>
</dbReference>
<organism evidence="1 2">
    <name type="scientific">Stephania japonica</name>
    <dbReference type="NCBI Taxonomy" id="461633"/>
    <lineage>
        <taxon>Eukaryota</taxon>
        <taxon>Viridiplantae</taxon>
        <taxon>Streptophyta</taxon>
        <taxon>Embryophyta</taxon>
        <taxon>Tracheophyta</taxon>
        <taxon>Spermatophyta</taxon>
        <taxon>Magnoliopsida</taxon>
        <taxon>Ranunculales</taxon>
        <taxon>Menispermaceae</taxon>
        <taxon>Menispermoideae</taxon>
        <taxon>Cissampelideae</taxon>
        <taxon>Stephania</taxon>
    </lineage>
</organism>
<comment type="caution">
    <text evidence="1">The sequence shown here is derived from an EMBL/GenBank/DDBJ whole genome shotgun (WGS) entry which is preliminary data.</text>
</comment>
<protein>
    <submittedName>
        <fullName evidence="1">Uncharacterized protein</fullName>
    </submittedName>
</protein>
<sequence>MWSHLEIESGKVGWDFSFRIRLTNQEIVDAITLLASIDTFRLSLSTSDSRKWPINGNNVFSVKSTIEVLSKVNHSEYASHLFLSCDYTALFWHRATAELNINWLPPGYIQDCFLDDNPLIQAKQGHQNYLNDGSLAALDWLKAFDIQKIMGDKGWRLVTFNQLRILEELNKIRRGLLIPQSQSPYEVLYEVVKQGHQAYLSNGSLAAVDHILAFDIQKSMGDNKEWHMVTFNQIRILEELNEIKKVVHIILISWNDSTTSEPPSLYEVLYPIAKQGHQSYLNNGSLAALDQALAFDVQKGMGLGIDWVVVTFNQIRIIEELNKFINTLQIITSPRNTTFSQPKTLYELNYQIVKQGNQNNMSNGSLLALDHISAFDVKRPIEVAWRITTFNQIRVLEKLNEIKKILPVFRTTLGSIIRNKKSVPGEAE</sequence>
<reference evidence="1 2" key="1">
    <citation type="submission" date="2024-01" db="EMBL/GenBank/DDBJ databases">
        <title>Genome assemblies of Stephania.</title>
        <authorList>
            <person name="Yang L."/>
        </authorList>
    </citation>
    <scope>NUCLEOTIDE SEQUENCE [LARGE SCALE GENOMIC DNA]</scope>
    <source>
        <strain evidence="1">QJT</strain>
        <tissue evidence="1">Leaf</tissue>
    </source>
</reference>
<keyword evidence="2" id="KW-1185">Reference proteome</keyword>
<dbReference type="AlphaFoldDB" id="A0AAP0KNX2"/>
<dbReference type="EMBL" id="JBBNAE010000001">
    <property type="protein sequence ID" value="KAK9156036.1"/>
    <property type="molecule type" value="Genomic_DNA"/>
</dbReference>
<evidence type="ECO:0000313" key="1">
    <source>
        <dbReference type="EMBL" id="KAK9156036.1"/>
    </source>
</evidence>
<evidence type="ECO:0000313" key="2">
    <source>
        <dbReference type="Proteomes" id="UP001417504"/>
    </source>
</evidence>
<gene>
    <name evidence="1" type="ORF">Sjap_003516</name>
</gene>
<proteinExistence type="predicted"/>